<dbReference type="InterPro" id="IPR019734">
    <property type="entry name" value="TPR_rpt"/>
</dbReference>
<dbReference type="PANTHER" id="PTHR45641:SF19">
    <property type="entry name" value="NEPHROCYSTIN-3"/>
    <property type="match status" value="1"/>
</dbReference>
<sequence length="691" mass="81515">MGSGSSFSLKKSKSHEITKDQTNKLPSIISQEKKRADNFEPFTLVCLDNNINDSDQEFRSIIDYIYCFNDIEECEEFILNTKTINYDQLFFIVSNEYVTNIISHIHDLPQIISIYILQENTSNKKRTDIIDDRWTKRYPKVKGIYLDRHTLLKELSSDVKTYTDIGDLLPITVYSRLDIFQPNNLSNDHLRFLFYQLFLHDYCLNSSSLNKTNFIGIIEDYYRLNENELKHIDEFVHDYQSKKHVLSWFLRESFLRRLLTKSLLILDLKILFALRFFLKDMFKTMIDIGLSSNKSRSLSNEQIFYRSQALSKTTFEKIKSNIGELLSFNNFFLANQNRHDSLIYLRQNLPTSKLIYRILFEIKISSDYIFHKQRPFIDITHLTSTKNTILFFIGSIFRINTVVFDINNDCWIIQLLLYDERINNDFSQIFTYLNDNHNPIILANLLRQISPNSAEHFYKHLLKENSEFISKQECYHGLGLCLYSREDYEQALIYFSKALEMKSNDQLIKSSLHNSLGLVYAQQDDIDQAYTHFSKALKTSLLPLHSACIHHNLALIYSKQGLYNQELNHYQEAFDIRINQLPENHLQMASLLNNIGIAYSDMQKYDDALINLRKALEMRLKLLPDNHIDVARNYANIGAVYVKTEEYRMALEYFNKAQILLEHQQSIPDEDIKQINNNIKFVNDKLRRKSF</sequence>
<evidence type="ECO:0000313" key="5">
    <source>
        <dbReference type="EMBL" id="CAF0845977.1"/>
    </source>
</evidence>
<dbReference type="SMART" id="SM00028">
    <property type="entry name" value="TPR"/>
    <property type="match status" value="5"/>
</dbReference>
<reference evidence="5" key="1">
    <citation type="submission" date="2021-02" db="EMBL/GenBank/DDBJ databases">
        <authorList>
            <person name="Nowell W R."/>
        </authorList>
    </citation>
    <scope>NUCLEOTIDE SEQUENCE</scope>
</reference>
<evidence type="ECO:0000256" key="1">
    <source>
        <dbReference type="ARBA" id="ARBA00022737"/>
    </source>
</evidence>
<dbReference type="PROSITE" id="PS50005">
    <property type="entry name" value="TPR"/>
    <property type="match status" value="4"/>
</dbReference>
<dbReference type="SUPFAM" id="SSF48452">
    <property type="entry name" value="TPR-like"/>
    <property type="match status" value="1"/>
</dbReference>
<gene>
    <name evidence="6" type="ORF">OKA104_LOCUS1429</name>
    <name evidence="5" type="ORF">VCS650_LOCUS6401</name>
</gene>
<keyword evidence="1" id="KW-0677">Repeat</keyword>
<feature type="repeat" description="TPR" evidence="3">
    <location>
        <begin position="472"/>
        <end position="505"/>
    </location>
</feature>
<dbReference type="InterPro" id="IPR013105">
    <property type="entry name" value="TPR_2"/>
</dbReference>
<evidence type="ECO:0000256" key="3">
    <source>
        <dbReference type="PROSITE-ProRule" id="PRU00339"/>
    </source>
</evidence>
<dbReference type="InterPro" id="IPR011990">
    <property type="entry name" value="TPR-like_helical_dom_sf"/>
</dbReference>
<dbReference type="PANTHER" id="PTHR45641">
    <property type="entry name" value="TETRATRICOPEPTIDE REPEAT PROTEIN (AFU_ORTHOLOGUE AFUA_6G03870)"/>
    <property type="match status" value="1"/>
</dbReference>
<dbReference type="EMBL" id="CAJNON010000039">
    <property type="protein sequence ID" value="CAF0845977.1"/>
    <property type="molecule type" value="Genomic_DNA"/>
</dbReference>
<evidence type="ECO:0000256" key="4">
    <source>
        <dbReference type="SAM" id="MobiDB-lite"/>
    </source>
</evidence>
<keyword evidence="2 3" id="KW-0802">TPR repeat</keyword>
<dbReference type="Pfam" id="PF07719">
    <property type="entry name" value="TPR_2"/>
    <property type="match status" value="1"/>
</dbReference>
<dbReference type="Proteomes" id="UP000663891">
    <property type="component" value="Unassembled WGS sequence"/>
</dbReference>
<organism evidence="5 7">
    <name type="scientific">Adineta steineri</name>
    <dbReference type="NCBI Taxonomy" id="433720"/>
    <lineage>
        <taxon>Eukaryota</taxon>
        <taxon>Metazoa</taxon>
        <taxon>Spiralia</taxon>
        <taxon>Gnathifera</taxon>
        <taxon>Rotifera</taxon>
        <taxon>Eurotatoria</taxon>
        <taxon>Bdelloidea</taxon>
        <taxon>Adinetida</taxon>
        <taxon>Adinetidae</taxon>
        <taxon>Adineta</taxon>
    </lineage>
</organism>
<dbReference type="AlphaFoldDB" id="A0A813VVN7"/>
<feature type="region of interest" description="Disordered" evidence="4">
    <location>
        <begin position="1"/>
        <end position="20"/>
    </location>
</feature>
<feature type="repeat" description="TPR" evidence="3">
    <location>
        <begin position="589"/>
        <end position="622"/>
    </location>
</feature>
<comment type="caution">
    <text evidence="5">The sequence shown here is derived from an EMBL/GenBank/DDBJ whole genome shotgun (WGS) entry which is preliminary data.</text>
</comment>
<dbReference type="Pfam" id="PF13424">
    <property type="entry name" value="TPR_12"/>
    <property type="match status" value="2"/>
</dbReference>
<feature type="repeat" description="TPR" evidence="3">
    <location>
        <begin position="631"/>
        <end position="664"/>
    </location>
</feature>
<evidence type="ECO:0000256" key="2">
    <source>
        <dbReference type="ARBA" id="ARBA00022803"/>
    </source>
</evidence>
<evidence type="ECO:0000313" key="7">
    <source>
        <dbReference type="Proteomes" id="UP000663891"/>
    </source>
</evidence>
<dbReference type="OrthoDB" id="5986190at2759"/>
<evidence type="ECO:0000313" key="6">
    <source>
        <dbReference type="EMBL" id="CAF3499723.1"/>
    </source>
</evidence>
<dbReference type="EMBL" id="CAJOAY010000034">
    <property type="protein sequence ID" value="CAF3499723.1"/>
    <property type="molecule type" value="Genomic_DNA"/>
</dbReference>
<accession>A0A813VVN7</accession>
<dbReference type="Gene3D" id="1.25.40.10">
    <property type="entry name" value="Tetratricopeptide repeat domain"/>
    <property type="match status" value="2"/>
</dbReference>
<dbReference type="Proteomes" id="UP000663881">
    <property type="component" value="Unassembled WGS sequence"/>
</dbReference>
<proteinExistence type="predicted"/>
<feature type="repeat" description="TPR" evidence="3">
    <location>
        <begin position="510"/>
        <end position="543"/>
    </location>
</feature>
<protein>
    <submittedName>
        <fullName evidence="5">Uncharacterized protein</fullName>
    </submittedName>
</protein>
<name>A0A813VVN7_9BILA</name>